<evidence type="ECO:0000313" key="3">
    <source>
        <dbReference type="Proteomes" id="UP000008144"/>
    </source>
</evidence>
<organism evidence="2 3">
    <name type="scientific">Ciona intestinalis</name>
    <name type="common">Transparent sea squirt</name>
    <name type="synonym">Ascidia intestinalis</name>
    <dbReference type="NCBI Taxonomy" id="7719"/>
    <lineage>
        <taxon>Eukaryota</taxon>
        <taxon>Metazoa</taxon>
        <taxon>Chordata</taxon>
        <taxon>Tunicata</taxon>
        <taxon>Ascidiacea</taxon>
        <taxon>Phlebobranchia</taxon>
        <taxon>Cionidae</taxon>
        <taxon>Ciona</taxon>
    </lineage>
</organism>
<name>F6WV12_CIOIN</name>
<dbReference type="Proteomes" id="UP000008144">
    <property type="component" value="Chromosome 2"/>
</dbReference>
<protein>
    <submittedName>
        <fullName evidence="2">Uncharacterized protein</fullName>
    </submittedName>
</protein>
<reference evidence="3" key="1">
    <citation type="journal article" date="2002" name="Science">
        <title>The draft genome of Ciona intestinalis: insights into chordate and vertebrate origins.</title>
        <authorList>
            <person name="Dehal P."/>
            <person name="Satou Y."/>
            <person name="Campbell R.K."/>
            <person name="Chapman J."/>
            <person name="Degnan B."/>
            <person name="De Tomaso A."/>
            <person name="Davidson B."/>
            <person name="Di Gregorio A."/>
            <person name="Gelpke M."/>
            <person name="Goodstein D.M."/>
            <person name="Harafuji N."/>
            <person name="Hastings K.E."/>
            <person name="Ho I."/>
            <person name="Hotta K."/>
            <person name="Huang W."/>
            <person name="Kawashima T."/>
            <person name="Lemaire P."/>
            <person name="Martinez D."/>
            <person name="Meinertzhagen I.A."/>
            <person name="Necula S."/>
            <person name="Nonaka M."/>
            <person name="Putnam N."/>
            <person name="Rash S."/>
            <person name="Saiga H."/>
            <person name="Satake M."/>
            <person name="Terry A."/>
            <person name="Yamada L."/>
            <person name="Wang H.G."/>
            <person name="Awazu S."/>
            <person name="Azumi K."/>
            <person name="Boore J."/>
            <person name="Branno M."/>
            <person name="Chin-Bow S."/>
            <person name="DeSantis R."/>
            <person name="Doyle S."/>
            <person name="Francino P."/>
            <person name="Keys D.N."/>
            <person name="Haga S."/>
            <person name="Hayashi H."/>
            <person name="Hino K."/>
            <person name="Imai K.S."/>
            <person name="Inaba K."/>
            <person name="Kano S."/>
            <person name="Kobayashi K."/>
            <person name="Kobayashi M."/>
            <person name="Lee B.I."/>
            <person name="Makabe K.W."/>
            <person name="Manohar C."/>
            <person name="Matassi G."/>
            <person name="Medina M."/>
            <person name="Mochizuki Y."/>
            <person name="Mount S."/>
            <person name="Morishita T."/>
            <person name="Miura S."/>
            <person name="Nakayama A."/>
            <person name="Nishizaka S."/>
            <person name="Nomoto H."/>
            <person name="Ohta F."/>
            <person name="Oishi K."/>
            <person name="Rigoutsos I."/>
            <person name="Sano M."/>
            <person name="Sasaki A."/>
            <person name="Sasakura Y."/>
            <person name="Shoguchi E."/>
            <person name="Shin-i T."/>
            <person name="Spagnuolo A."/>
            <person name="Stainier D."/>
            <person name="Suzuki M.M."/>
            <person name="Tassy O."/>
            <person name="Takatori N."/>
            <person name="Tokuoka M."/>
            <person name="Yagi K."/>
            <person name="Yoshizaki F."/>
            <person name="Wada S."/>
            <person name="Zhang C."/>
            <person name="Hyatt P.D."/>
            <person name="Larimer F."/>
            <person name="Detter C."/>
            <person name="Doggett N."/>
            <person name="Glavina T."/>
            <person name="Hawkins T."/>
            <person name="Richardson P."/>
            <person name="Lucas S."/>
            <person name="Kohara Y."/>
            <person name="Levine M."/>
            <person name="Satoh N."/>
            <person name="Rokhsar D.S."/>
        </authorList>
    </citation>
    <scope>NUCLEOTIDE SEQUENCE [LARGE SCALE GENOMIC DNA]</scope>
</reference>
<feature type="region of interest" description="Disordered" evidence="1">
    <location>
        <begin position="1"/>
        <end position="198"/>
    </location>
</feature>
<dbReference type="AlphaFoldDB" id="F6WV12"/>
<reference evidence="2" key="4">
    <citation type="submission" date="2025-09" db="UniProtKB">
        <authorList>
            <consortium name="Ensembl"/>
        </authorList>
    </citation>
    <scope>IDENTIFICATION</scope>
</reference>
<dbReference type="Ensembl" id="ENSCINT00000022187.2">
    <property type="protein sequence ID" value="ENSCINP00000021941.2"/>
    <property type="gene ID" value="ENSCING00000011496.2"/>
</dbReference>
<feature type="compositionally biased region" description="Polar residues" evidence="1">
    <location>
        <begin position="185"/>
        <end position="198"/>
    </location>
</feature>
<sequence length="198" mass="20816">MAVSGVSMMNAFGSESDDGDRSSERDSPVSALSDDDGSLQMESASQVGQNLIRDESPIRPNPQPRIFKPIPTEVSPSRPYTQRFRSSEEEPLIENDNCLSPTKSKSGRKTGSKPRRTNNKKNSAGNLARMNSASSSSSSYLHNTGDSGMSAGVGCSTEHSSLNSNSSASSGASKSIGSKVGRSRTAGNLSSYDATPTN</sequence>
<feature type="compositionally biased region" description="Polar residues" evidence="1">
    <location>
        <begin position="74"/>
        <end position="84"/>
    </location>
</feature>
<dbReference type="HOGENOM" id="CLU_1380851_0_0_1"/>
<feature type="compositionally biased region" description="Basic residues" evidence="1">
    <location>
        <begin position="105"/>
        <end position="119"/>
    </location>
</feature>
<dbReference type="EMBL" id="EAAA01001443">
    <property type="status" value="NOT_ANNOTATED_CDS"/>
    <property type="molecule type" value="Genomic_DNA"/>
</dbReference>
<reference evidence="2" key="3">
    <citation type="submission" date="2025-08" db="UniProtKB">
        <authorList>
            <consortium name="Ensembl"/>
        </authorList>
    </citation>
    <scope>IDENTIFICATION</scope>
</reference>
<evidence type="ECO:0000313" key="2">
    <source>
        <dbReference type="Ensembl" id="ENSCINP00000021941.2"/>
    </source>
</evidence>
<evidence type="ECO:0000256" key="1">
    <source>
        <dbReference type="SAM" id="MobiDB-lite"/>
    </source>
</evidence>
<accession>F6WV12</accession>
<keyword evidence="3" id="KW-1185">Reference proteome</keyword>
<feature type="compositionally biased region" description="Polar residues" evidence="1">
    <location>
        <begin position="40"/>
        <end position="49"/>
    </location>
</feature>
<feature type="compositionally biased region" description="Polar residues" evidence="1">
    <location>
        <begin position="120"/>
        <end position="131"/>
    </location>
</feature>
<reference evidence="2" key="2">
    <citation type="journal article" date="2008" name="Genome Biol.">
        <title>Improved genome assembly and evidence-based global gene model set for the chordate Ciona intestinalis: new insight into intron and operon populations.</title>
        <authorList>
            <person name="Satou Y."/>
            <person name="Mineta K."/>
            <person name="Ogasawara M."/>
            <person name="Sasakura Y."/>
            <person name="Shoguchi E."/>
            <person name="Ueno K."/>
            <person name="Yamada L."/>
            <person name="Matsumoto J."/>
            <person name="Wasserscheid J."/>
            <person name="Dewar K."/>
            <person name="Wiley G.B."/>
            <person name="Macmil S.L."/>
            <person name="Roe B.A."/>
            <person name="Zeller R.W."/>
            <person name="Hastings K.E."/>
            <person name="Lemaire P."/>
            <person name="Lindquist E."/>
            <person name="Endo T."/>
            <person name="Hotta K."/>
            <person name="Inaba K."/>
        </authorList>
    </citation>
    <scope>NUCLEOTIDE SEQUENCE [LARGE SCALE GENOMIC DNA]</scope>
    <source>
        <strain evidence="2">wild type</strain>
    </source>
</reference>
<dbReference type="InParanoid" id="F6WV12"/>
<feature type="compositionally biased region" description="Low complexity" evidence="1">
    <location>
        <begin position="160"/>
        <end position="179"/>
    </location>
</feature>
<proteinExistence type="predicted"/>